<protein>
    <recommendedName>
        <fullName evidence="3">Zinc-ribbon domain-containing protein</fullName>
    </recommendedName>
</protein>
<proteinExistence type="predicted"/>
<dbReference type="EMBL" id="BART01031266">
    <property type="protein sequence ID" value="GAH12526.1"/>
    <property type="molecule type" value="Genomic_DNA"/>
</dbReference>
<reference evidence="2" key="1">
    <citation type="journal article" date="2014" name="Front. Microbiol.">
        <title>High frequency of phylogenetically diverse reductive dehalogenase-homologous genes in deep subseafloor sedimentary metagenomes.</title>
        <authorList>
            <person name="Kawai M."/>
            <person name="Futagami T."/>
            <person name="Toyoda A."/>
            <person name="Takaki Y."/>
            <person name="Nishi S."/>
            <person name="Hori S."/>
            <person name="Arai W."/>
            <person name="Tsubouchi T."/>
            <person name="Morono Y."/>
            <person name="Uchiyama I."/>
            <person name="Ito T."/>
            <person name="Fujiyama A."/>
            <person name="Inagaki F."/>
            <person name="Takami H."/>
        </authorList>
    </citation>
    <scope>NUCLEOTIDE SEQUENCE</scope>
    <source>
        <strain evidence="2">Expedition CK06-06</strain>
    </source>
</reference>
<accession>X1CVM8</accession>
<gene>
    <name evidence="2" type="ORF">S01H4_54352</name>
</gene>
<sequence length="124" mass="13669">MTVLATYGGKTVELRRQMIGLLFLSLGVLLLLTGLYWANIAAEETVEGLAADRPLLYSGLALAAMGFVVGVIGFFMLLLEYFRQTRDEKTEAWARQMAKWSECPECGHKNPPGFKYCGGCAVEL</sequence>
<feature type="transmembrane region" description="Helical" evidence="1">
    <location>
        <begin position="18"/>
        <end position="37"/>
    </location>
</feature>
<name>X1CVM8_9ZZZZ</name>
<comment type="caution">
    <text evidence="2">The sequence shown here is derived from an EMBL/GenBank/DDBJ whole genome shotgun (WGS) entry which is preliminary data.</text>
</comment>
<dbReference type="AlphaFoldDB" id="X1CVM8"/>
<feature type="transmembrane region" description="Helical" evidence="1">
    <location>
        <begin position="57"/>
        <end position="79"/>
    </location>
</feature>
<organism evidence="2">
    <name type="scientific">marine sediment metagenome</name>
    <dbReference type="NCBI Taxonomy" id="412755"/>
    <lineage>
        <taxon>unclassified sequences</taxon>
        <taxon>metagenomes</taxon>
        <taxon>ecological metagenomes</taxon>
    </lineage>
</organism>
<evidence type="ECO:0000256" key="1">
    <source>
        <dbReference type="SAM" id="Phobius"/>
    </source>
</evidence>
<evidence type="ECO:0000313" key="2">
    <source>
        <dbReference type="EMBL" id="GAH12526.1"/>
    </source>
</evidence>
<keyword evidence="1" id="KW-0812">Transmembrane</keyword>
<keyword evidence="1" id="KW-1133">Transmembrane helix</keyword>
<keyword evidence="1" id="KW-0472">Membrane</keyword>
<evidence type="ECO:0008006" key="3">
    <source>
        <dbReference type="Google" id="ProtNLM"/>
    </source>
</evidence>